<accession>A0ABU8S843</accession>
<protein>
    <submittedName>
        <fullName evidence="3">Plasmid partition protein ParG</fullName>
    </submittedName>
</protein>
<feature type="coiled-coil region" evidence="1">
    <location>
        <begin position="69"/>
        <end position="96"/>
    </location>
</feature>
<comment type="caution">
    <text evidence="3">The sequence shown here is derived from an EMBL/GenBank/DDBJ whole genome shotgun (WGS) entry which is preliminary data.</text>
</comment>
<keyword evidence="4" id="KW-1185">Reference proteome</keyword>
<keyword evidence="1" id="KW-0175">Coiled coil</keyword>
<dbReference type="Pfam" id="PF09274">
    <property type="entry name" value="ParG"/>
    <property type="match status" value="1"/>
</dbReference>
<dbReference type="Gene3D" id="1.10.1220.10">
    <property type="entry name" value="Met repressor-like"/>
    <property type="match status" value="1"/>
</dbReference>
<dbReference type="RefSeq" id="WP_339965950.1">
    <property type="nucleotide sequence ID" value="NZ_JBBHJY010000002.1"/>
</dbReference>
<reference evidence="3 4" key="1">
    <citation type="submission" date="2024-03" db="EMBL/GenBank/DDBJ databases">
        <authorList>
            <person name="Jo J.-H."/>
        </authorList>
    </citation>
    <scope>NUCLEOTIDE SEQUENCE [LARGE SCALE GENOMIC DNA]</scope>
    <source>
        <strain evidence="3 4">AS3R-12</strain>
    </source>
</reference>
<proteinExistence type="predicted"/>
<evidence type="ECO:0000256" key="2">
    <source>
        <dbReference type="SAM" id="MobiDB-lite"/>
    </source>
</evidence>
<evidence type="ECO:0000313" key="3">
    <source>
        <dbReference type="EMBL" id="MEJ6009726.1"/>
    </source>
</evidence>
<dbReference type="SUPFAM" id="SSF47598">
    <property type="entry name" value="Ribbon-helix-helix"/>
    <property type="match status" value="1"/>
</dbReference>
<evidence type="ECO:0000256" key="1">
    <source>
        <dbReference type="SAM" id="Coils"/>
    </source>
</evidence>
<sequence>MAVDTHKPLASLSPTLLARKGGAKPAMRQHSVAASMPGESADPAIDHELGWNDMGETLPQAEIVPITRTADARRQQQRLTREFARAERERQSAFARGQKAAFTLRLDEERHLRLRLACTAQNLSAQAVVTQALDKFLADNPELDAIAGQLRAKRK</sequence>
<dbReference type="Proteomes" id="UP001379235">
    <property type="component" value="Unassembled WGS sequence"/>
</dbReference>
<name>A0ABU8S843_9SPHN</name>
<dbReference type="InterPro" id="IPR010985">
    <property type="entry name" value="Ribbon_hlx_hlx"/>
</dbReference>
<organism evidence="3 4">
    <name type="scientific">Novosphingobium aquae</name>
    <dbReference type="NCBI Taxonomy" id="3133435"/>
    <lineage>
        <taxon>Bacteria</taxon>
        <taxon>Pseudomonadati</taxon>
        <taxon>Pseudomonadota</taxon>
        <taxon>Alphaproteobacteria</taxon>
        <taxon>Sphingomonadales</taxon>
        <taxon>Sphingomonadaceae</taxon>
        <taxon>Novosphingobium</taxon>
    </lineage>
</organism>
<feature type="region of interest" description="Disordered" evidence="2">
    <location>
        <begin position="14"/>
        <end position="41"/>
    </location>
</feature>
<evidence type="ECO:0000313" key="4">
    <source>
        <dbReference type="Proteomes" id="UP001379235"/>
    </source>
</evidence>
<dbReference type="InterPro" id="IPR015354">
    <property type="entry name" value="DNA_partition_ParG"/>
</dbReference>
<dbReference type="InterPro" id="IPR013321">
    <property type="entry name" value="Arc_rbn_hlx_hlx"/>
</dbReference>
<gene>
    <name evidence="3" type="ORF">WG900_07325</name>
</gene>
<dbReference type="EMBL" id="JBBHJY010000002">
    <property type="protein sequence ID" value="MEJ6009726.1"/>
    <property type="molecule type" value="Genomic_DNA"/>
</dbReference>